<comment type="caution">
    <text evidence="1">The sequence shown here is derived from an EMBL/GenBank/DDBJ whole genome shotgun (WGS) entry which is preliminary data.</text>
</comment>
<accession>A0A2P4T981</accession>
<dbReference type="EMBL" id="PPHD01004686">
    <property type="protein sequence ID" value="POI32900.1"/>
    <property type="molecule type" value="Genomic_DNA"/>
</dbReference>
<protein>
    <submittedName>
        <fullName evidence="1">Uncharacterized protein</fullName>
    </submittedName>
</protein>
<gene>
    <name evidence="1" type="ORF">CIB84_003347</name>
</gene>
<dbReference type="Proteomes" id="UP000237246">
    <property type="component" value="Unassembled WGS sequence"/>
</dbReference>
<evidence type="ECO:0000313" key="1">
    <source>
        <dbReference type="EMBL" id="POI32900.1"/>
    </source>
</evidence>
<dbReference type="AlphaFoldDB" id="A0A2P4T981"/>
<name>A0A2P4T981_BAMTH</name>
<organism evidence="1 2">
    <name type="scientific">Bambusicola thoracicus</name>
    <name type="common">Chinese bamboo-partridge</name>
    <name type="synonym">Perdix thoracica</name>
    <dbReference type="NCBI Taxonomy" id="9083"/>
    <lineage>
        <taxon>Eukaryota</taxon>
        <taxon>Metazoa</taxon>
        <taxon>Chordata</taxon>
        <taxon>Craniata</taxon>
        <taxon>Vertebrata</taxon>
        <taxon>Euteleostomi</taxon>
        <taxon>Archelosauria</taxon>
        <taxon>Archosauria</taxon>
        <taxon>Dinosauria</taxon>
        <taxon>Saurischia</taxon>
        <taxon>Theropoda</taxon>
        <taxon>Coelurosauria</taxon>
        <taxon>Aves</taxon>
        <taxon>Neognathae</taxon>
        <taxon>Galloanserae</taxon>
        <taxon>Galliformes</taxon>
        <taxon>Phasianidae</taxon>
        <taxon>Perdicinae</taxon>
        <taxon>Bambusicola</taxon>
    </lineage>
</organism>
<sequence length="121" mass="13040">MEANNKTSIDFSGSRIGSWLAAICVCQRATAAKTESHQPAGNEVCSPKGNIPTDSWWISTNQFCIGVAESINSTACLSETLRISHVTPYDPEGTSLSGWRLVPPGLCCAHPMMHVPLYSFP</sequence>
<keyword evidence="2" id="KW-1185">Reference proteome</keyword>
<reference evidence="1 2" key="1">
    <citation type="submission" date="2018-01" db="EMBL/GenBank/DDBJ databases">
        <title>Comparison of the Chinese Bamboo Partridge and Red Junglefowl genome sequences highlights the importance of demography in genome evolution.</title>
        <authorList>
            <person name="Tiley G.P."/>
            <person name="Kimball R.T."/>
            <person name="Braun E.L."/>
            <person name="Burleigh J.G."/>
        </authorList>
    </citation>
    <scope>NUCLEOTIDE SEQUENCE [LARGE SCALE GENOMIC DNA]</scope>
    <source>
        <strain evidence="1">RTK389</strain>
        <tissue evidence="1">Blood</tissue>
    </source>
</reference>
<proteinExistence type="predicted"/>
<evidence type="ECO:0000313" key="2">
    <source>
        <dbReference type="Proteomes" id="UP000237246"/>
    </source>
</evidence>